<protein>
    <submittedName>
        <fullName evidence="2">Uncharacterized protein</fullName>
    </submittedName>
</protein>
<feature type="region of interest" description="Disordered" evidence="1">
    <location>
        <begin position="139"/>
        <end position="159"/>
    </location>
</feature>
<dbReference type="AlphaFoldDB" id="A0A917PV96"/>
<dbReference type="RefSeq" id="WP_188744653.1">
    <property type="nucleotide sequence ID" value="NZ_BAABFW010000036.1"/>
</dbReference>
<evidence type="ECO:0000256" key="1">
    <source>
        <dbReference type="SAM" id="MobiDB-lite"/>
    </source>
</evidence>
<comment type="caution">
    <text evidence="2">The sequence shown here is derived from an EMBL/GenBank/DDBJ whole genome shotgun (WGS) entry which is preliminary data.</text>
</comment>
<evidence type="ECO:0000313" key="3">
    <source>
        <dbReference type="Proteomes" id="UP000636956"/>
    </source>
</evidence>
<feature type="region of interest" description="Disordered" evidence="1">
    <location>
        <begin position="85"/>
        <end position="113"/>
    </location>
</feature>
<feature type="region of interest" description="Disordered" evidence="1">
    <location>
        <begin position="1"/>
        <end position="39"/>
    </location>
</feature>
<organism evidence="2 3">
    <name type="scientific">Agromyces bauzanensis</name>
    <dbReference type="NCBI Taxonomy" id="1308924"/>
    <lineage>
        <taxon>Bacteria</taxon>
        <taxon>Bacillati</taxon>
        <taxon>Actinomycetota</taxon>
        <taxon>Actinomycetes</taxon>
        <taxon>Micrococcales</taxon>
        <taxon>Microbacteriaceae</taxon>
        <taxon>Agromyces</taxon>
    </lineage>
</organism>
<sequence length="159" mass="17935">MPKRQQERDARRAAKRAVKDAERSAKETRSLASSLPREVRPRVDAFADVERARIRRAKDEVGRSPRRARRDARVASARLERMAVRYGTAGGRASSRDASRRGGAPKAIRRQRVQVKQAKSMGVVTGLRTLFVSVFTPTDRKAQQKVAKRRARRVKFGTA</sequence>
<dbReference type="Proteomes" id="UP000636956">
    <property type="component" value="Unassembled WGS sequence"/>
</dbReference>
<keyword evidence="3" id="KW-1185">Reference proteome</keyword>
<evidence type="ECO:0000313" key="2">
    <source>
        <dbReference type="EMBL" id="GGJ93149.1"/>
    </source>
</evidence>
<feature type="compositionally biased region" description="Basic and acidic residues" evidence="1">
    <location>
        <begin position="1"/>
        <end position="29"/>
    </location>
</feature>
<feature type="compositionally biased region" description="Basic residues" evidence="1">
    <location>
        <begin position="146"/>
        <end position="159"/>
    </location>
</feature>
<name>A0A917PV96_9MICO</name>
<dbReference type="EMBL" id="BMMD01000032">
    <property type="protein sequence ID" value="GGJ93149.1"/>
    <property type="molecule type" value="Genomic_DNA"/>
</dbReference>
<accession>A0A917PV96</accession>
<proteinExistence type="predicted"/>
<reference evidence="2" key="1">
    <citation type="journal article" date="2014" name="Int. J. Syst. Evol. Microbiol.">
        <title>Complete genome sequence of Corynebacterium casei LMG S-19264T (=DSM 44701T), isolated from a smear-ripened cheese.</title>
        <authorList>
            <consortium name="US DOE Joint Genome Institute (JGI-PGF)"/>
            <person name="Walter F."/>
            <person name="Albersmeier A."/>
            <person name="Kalinowski J."/>
            <person name="Ruckert C."/>
        </authorList>
    </citation>
    <scope>NUCLEOTIDE SEQUENCE</scope>
    <source>
        <strain evidence="2">CGMCC 1.8984</strain>
    </source>
</reference>
<gene>
    <name evidence="2" type="ORF">GCM10011372_34590</name>
</gene>
<reference evidence="2" key="2">
    <citation type="submission" date="2020-09" db="EMBL/GenBank/DDBJ databases">
        <authorList>
            <person name="Sun Q."/>
            <person name="Zhou Y."/>
        </authorList>
    </citation>
    <scope>NUCLEOTIDE SEQUENCE</scope>
    <source>
        <strain evidence="2">CGMCC 1.8984</strain>
    </source>
</reference>